<dbReference type="GeneID" id="18822741"/>
<dbReference type="AlphaFoldDB" id="K5VLP1"/>
<reference evidence="3" key="1">
    <citation type="journal article" date="2012" name="Proc. Natl. Acad. Sci. U.S.A.">
        <title>Genome sequence of the button mushroom Agaricus bisporus reveals mechanisms governing adaptation to a humic-rich ecological niche.</title>
        <authorList>
            <person name="Morin E."/>
            <person name="Kohler A."/>
            <person name="Baker A.R."/>
            <person name="Foulongne-Oriol M."/>
            <person name="Lombard V."/>
            <person name="Nagy L.G."/>
            <person name="Ohm R.A."/>
            <person name="Patyshakuliyeva A."/>
            <person name="Brun A."/>
            <person name="Aerts A.L."/>
            <person name="Bailey A.M."/>
            <person name="Billette C."/>
            <person name="Coutinho P.M."/>
            <person name="Deakin G."/>
            <person name="Doddapaneni H."/>
            <person name="Floudas D."/>
            <person name="Grimwood J."/>
            <person name="Hilden K."/>
            <person name="Kuees U."/>
            <person name="LaButti K.M."/>
            <person name="Lapidus A."/>
            <person name="Lindquist E.A."/>
            <person name="Lucas S.M."/>
            <person name="Murat C."/>
            <person name="Riley R.W."/>
            <person name="Salamov A.A."/>
            <person name="Schmutz J."/>
            <person name="Subramanian V."/>
            <person name="Woesten H.A.B."/>
            <person name="Xu J."/>
            <person name="Eastwood D.C."/>
            <person name="Foster G.D."/>
            <person name="Sonnenberg A.S."/>
            <person name="Cullen D."/>
            <person name="de Vries R.P."/>
            <person name="Lundell T."/>
            <person name="Hibbett D.S."/>
            <person name="Henrissat B."/>
            <person name="Burton K.S."/>
            <person name="Kerrigan R.W."/>
            <person name="Challen M.P."/>
            <person name="Grigoriev I.V."/>
            <person name="Martin F."/>
        </authorList>
    </citation>
    <scope>NUCLEOTIDE SEQUENCE [LARGE SCALE GENOMIC DNA]</scope>
    <source>
        <strain evidence="3">JB137-S8 / ATCC MYA-4627 / FGSC 10392</strain>
    </source>
</reference>
<dbReference type="RefSeq" id="XP_007334029.1">
    <property type="nucleotide sequence ID" value="XM_007333967.1"/>
</dbReference>
<evidence type="ECO:0000256" key="1">
    <source>
        <dbReference type="SAM" id="MobiDB-lite"/>
    </source>
</evidence>
<dbReference type="OrthoDB" id="3235325at2759"/>
<dbReference type="InParanoid" id="K5VLP1"/>
<protein>
    <submittedName>
        <fullName evidence="2">Uncharacterized protein</fullName>
    </submittedName>
</protein>
<feature type="compositionally biased region" description="Polar residues" evidence="1">
    <location>
        <begin position="218"/>
        <end position="232"/>
    </location>
</feature>
<dbReference type="OMA" id="STINECG"/>
<keyword evidence="3" id="KW-1185">Reference proteome</keyword>
<organism evidence="2 3">
    <name type="scientific">Agaricus bisporus var. burnettii (strain JB137-S8 / ATCC MYA-4627 / FGSC 10392)</name>
    <name type="common">White button mushroom</name>
    <dbReference type="NCBI Taxonomy" id="597362"/>
    <lineage>
        <taxon>Eukaryota</taxon>
        <taxon>Fungi</taxon>
        <taxon>Dikarya</taxon>
        <taxon>Basidiomycota</taxon>
        <taxon>Agaricomycotina</taxon>
        <taxon>Agaricomycetes</taxon>
        <taxon>Agaricomycetidae</taxon>
        <taxon>Agaricales</taxon>
        <taxon>Agaricineae</taxon>
        <taxon>Agaricaceae</taxon>
        <taxon>Agaricus</taxon>
    </lineage>
</organism>
<name>K5VLP1_AGABU</name>
<feature type="compositionally biased region" description="Polar residues" evidence="1">
    <location>
        <begin position="117"/>
        <end position="135"/>
    </location>
</feature>
<feature type="region of interest" description="Disordered" evidence="1">
    <location>
        <begin position="1"/>
        <end position="35"/>
    </location>
</feature>
<dbReference type="KEGG" id="abp:AGABI1DRAFT109505"/>
<dbReference type="HOGENOM" id="CLU_594417_0_0_1"/>
<accession>K5VLP1</accession>
<dbReference type="Proteomes" id="UP000008493">
    <property type="component" value="Unassembled WGS sequence"/>
</dbReference>
<feature type="region of interest" description="Disordered" evidence="1">
    <location>
        <begin position="206"/>
        <end position="268"/>
    </location>
</feature>
<feature type="compositionally biased region" description="Basic and acidic residues" evidence="1">
    <location>
        <begin position="251"/>
        <end position="262"/>
    </location>
</feature>
<proteinExistence type="predicted"/>
<gene>
    <name evidence="2" type="ORF">AGABI1DRAFT_109505</name>
</gene>
<feature type="compositionally biased region" description="Polar residues" evidence="1">
    <location>
        <begin position="13"/>
        <end position="35"/>
    </location>
</feature>
<feature type="region of interest" description="Disordered" evidence="1">
    <location>
        <begin position="117"/>
        <end position="136"/>
    </location>
</feature>
<evidence type="ECO:0000313" key="3">
    <source>
        <dbReference type="Proteomes" id="UP000008493"/>
    </source>
</evidence>
<sequence length="460" mass="50462">MPAVKTEERDTHVSTADYTRSGHTQQRQHVPQYQRPTVPTDPVLAIAQASHEALLASGNVVYRAAFQEINDLRAAITKWQLQNVDLSIQHEAARDAYMRLHGQMKAHVCNYSSNHPLLSSSGPAQNPNAPRSTAPHNPAFYHIIRAPLPSLPLQVSVSSQGSPDPVRPTLVPVSSNASVSQVSLSSQASPPVHASASSSLSRVSAVSSQNSVPPHVSHPSQVSISTHLQVSGNPPVPPPVPVIPVDATSPRSDDRLPTDKLGKSSTINECGPNIVSTAELHPTKELFWYRSDWVRKGRPTNAFLTDENGNPLGYMIKDIRAAARMIWTNMTEQPGSDIAPSFKRNRGSFQLEFIARIEEMHPCLKLCHDHWKAWQIASSSYNYWYKQYGQEIYRTKIAPDISQVVERGISMHITSTALIIGYGWVLGDNHGNEFIGNIVHGHILEVVDIAGSEGSQSPEL</sequence>
<dbReference type="EMBL" id="JH971415">
    <property type="protein sequence ID" value="EKM75329.1"/>
    <property type="molecule type" value="Genomic_DNA"/>
</dbReference>
<feature type="compositionally biased region" description="Basic and acidic residues" evidence="1">
    <location>
        <begin position="1"/>
        <end position="12"/>
    </location>
</feature>
<evidence type="ECO:0000313" key="2">
    <source>
        <dbReference type="EMBL" id="EKM75329.1"/>
    </source>
</evidence>